<dbReference type="InterPro" id="IPR043735">
    <property type="entry name" value="DUF5680"/>
</dbReference>
<evidence type="ECO:0000259" key="1">
    <source>
        <dbReference type="Pfam" id="PF18931"/>
    </source>
</evidence>
<reference evidence="2 3" key="1">
    <citation type="journal article" date="2019" name="Microorganisms">
        <title>Paenibacillus lutrae sp. nov., A Chitinolytic Species Isolated from A River Otter in Castril Natural Park, Granada, Spain.</title>
        <authorList>
            <person name="Rodriguez M."/>
            <person name="Reina J.C."/>
            <person name="Bejar V."/>
            <person name="Llamas I."/>
        </authorList>
    </citation>
    <scope>NUCLEOTIDE SEQUENCE [LARGE SCALE GENOMIC DNA]</scope>
    <source>
        <strain evidence="2 3">N10</strain>
    </source>
</reference>
<dbReference type="OrthoDB" id="9812495at2"/>
<sequence length="156" mass="17468">MTEYERGLVLFVREAKHNAYASGSGSKVEPSRPGAKDIPYANGEFAYLDSYYGELNFIGQEIVWRSGQAVWGMNYHGITTDPVPDFPEFLLAALRNAPAEAPYRGPESYTDGEFENFEYTCSWSGGFGNFAGQERIAYKGKEIYTLKFHGGRVDYA</sequence>
<dbReference type="Pfam" id="PF18931">
    <property type="entry name" value="DUF5680"/>
    <property type="match status" value="1"/>
</dbReference>
<protein>
    <submittedName>
        <fullName evidence="2">XRE family transcriptional regulator</fullName>
    </submittedName>
</protein>
<evidence type="ECO:0000313" key="2">
    <source>
        <dbReference type="EMBL" id="MVO99928.1"/>
    </source>
</evidence>
<organism evidence="2 3">
    <name type="scientific">Paenibacillus lutrae</name>
    <dbReference type="NCBI Taxonomy" id="2078573"/>
    <lineage>
        <taxon>Bacteria</taxon>
        <taxon>Bacillati</taxon>
        <taxon>Bacillota</taxon>
        <taxon>Bacilli</taxon>
        <taxon>Bacillales</taxon>
        <taxon>Paenibacillaceae</taxon>
        <taxon>Paenibacillus</taxon>
    </lineage>
</organism>
<gene>
    <name evidence="2" type="ORF">EDM21_10360</name>
</gene>
<comment type="caution">
    <text evidence="2">The sequence shown here is derived from an EMBL/GenBank/DDBJ whole genome shotgun (WGS) entry which is preliminary data.</text>
</comment>
<dbReference type="AlphaFoldDB" id="A0A7X3FI57"/>
<name>A0A7X3FI57_9BACL</name>
<dbReference type="Proteomes" id="UP000490800">
    <property type="component" value="Unassembled WGS sequence"/>
</dbReference>
<keyword evidence="3" id="KW-1185">Reference proteome</keyword>
<dbReference type="RefSeq" id="WP_157335276.1">
    <property type="nucleotide sequence ID" value="NZ_RHLK01000004.1"/>
</dbReference>
<feature type="domain" description="DUF5680" evidence="1">
    <location>
        <begin position="49"/>
        <end position="153"/>
    </location>
</feature>
<proteinExistence type="predicted"/>
<accession>A0A7X3FI57</accession>
<dbReference type="EMBL" id="RHLK01000004">
    <property type="protein sequence ID" value="MVO99928.1"/>
    <property type="molecule type" value="Genomic_DNA"/>
</dbReference>
<evidence type="ECO:0000313" key="3">
    <source>
        <dbReference type="Proteomes" id="UP000490800"/>
    </source>
</evidence>